<sequence length="303" mass="33872">MASNVRVVVWVESNSTIVGEFEYISNATTLQASPKLTINNVIYDTQSGYQTSSFNYVTKQLTFMARDSNDNSRVSFITVDCIQWRVVATHSVENGISWLGLQYDQTNNQNNLLAVGESGDMLCVSRFNPISGESSIISKLQGKFHGTAFIKNTQYLYVTLFQETFGLTIYIVNGNNAEKSYPVQLTNFPRGYTFLSGPYLTTYVPTYGNILSLVNFQIINRADIVKVAKFASISPGESQITIYNTMSQQTLSKNVAMVADQNGLPFLYSVAKQDGSFYFEIFDLSINDLVVYQLLLTPIIAMF</sequence>
<evidence type="ECO:0000313" key="1">
    <source>
        <dbReference type="EMBL" id="KAF2076349.1"/>
    </source>
</evidence>
<accession>A0A8J4V9Q2</accession>
<proteinExistence type="predicted"/>
<reference evidence="1" key="1">
    <citation type="submission" date="2020-01" db="EMBL/GenBank/DDBJ databases">
        <title>Development of genomics and gene disruption for Polysphondylium violaceum indicates a role for the polyketide synthase stlB in stalk morphogenesis.</title>
        <authorList>
            <person name="Narita B."/>
            <person name="Kawabe Y."/>
            <person name="Kin K."/>
            <person name="Saito T."/>
            <person name="Gibbs R."/>
            <person name="Kuspa A."/>
            <person name="Muzny D."/>
            <person name="Queller D."/>
            <person name="Richards S."/>
            <person name="Strassman J."/>
            <person name="Sucgang R."/>
            <person name="Worley K."/>
            <person name="Schaap P."/>
        </authorList>
    </citation>
    <scope>NUCLEOTIDE SEQUENCE</scope>
    <source>
        <strain evidence="1">QSvi11</strain>
    </source>
</reference>
<comment type="caution">
    <text evidence="1">The sequence shown here is derived from an EMBL/GenBank/DDBJ whole genome shotgun (WGS) entry which is preliminary data.</text>
</comment>
<dbReference type="Proteomes" id="UP000695562">
    <property type="component" value="Unassembled WGS sequence"/>
</dbReference>
<organism evidence="1 2">
    <name type="scientific">Polysphondylium violaceum</name>
    <dbReference type="NCBI Taxonomy" id="133409"/>
    <lineage>
        <taxon>Eukaryota</taxon>
        <taxon>Amoebozoa</taxon>
        <taxon>Evosea</taxon>
        <taxon>Eumycetozoa</taxon>
        <taxon>Dictyostelia</taxon>
        <taxon>Dictyosteliales</taxon>
        <taxon>Dictyosteliaceae</taxon>
        <taxon>Polysphondylium</taxon>
    </lineage>
</organism>
<gene>
    <name evidence="1" type="ORF">CYY_002355</name>
</gene>
<dbReference type="PANTHER" id="PTHR35885">
    <property type="entry name" value="CARBOHYDRATE BINDING DOMAIN-CONTAINING PROTEIN-RELATED"/>
    <property type="match status" value="1"/>
</dbReference>
<evidence type="ECO:0000313" key="2">
    <source>
        <dbReference type="Proteomes" id="UP000695562"/>
    </source>
</evidence>
<dbReference type="AlphaFoldDB" id="A0A8J4V9Q2"/>
<dbReference type="PANTHER" id="PTHR35885:SF2">
    <property type="match status" value="1"/>
</dbReference>
<dbReference type="EMBL" id="AJWJ01000064">
    <property type="protein sequence ID" value="KAF2076349.1"/>
    <property type="molecule type" value="Genomic_DNA"/>
</dbReference>
<protein>
    <submittedName>
        <fullName evidence="1">Uncharacterized protein</fullName>
    </submittedName>
</protein>
<name>A0A8J4V9Q2_9MYCE</name>
<keyword evidence="2" id="KW-1185">Reference proteome</keyword>